<reference evidence="1" key="1">
    <citation type="journal article" date="2022" name="bioRxiv">
        <title>Sequencing and chromosome-scale assembly of the giantPleurodeles waltlgenome.</title>
        <authorList>
            <person name="Brown T."/>
            <person name="Elewa A."/>
            <person name="Iarovenko S."/>
            <person name="Subramanian E."/>
            <person name="Araus A.J."/>
            <person name="Petzold A."/>
            <person name="Susuki M."/>
            <person name="Suzuki K.-i.T."/>
            <person name="Hayashi T."/>
            <person name="Toyoda A."/>
            <person name="Oliveira C."/>
            <person name="Osipova E."/>
            <person name="Leigh N.D."/>
            <person name="Simon A."/>
            <person name="Yun M.H."/>
        </authorList>
    </citation>
    <scope>NUCLEOTIDE SEQUENCE</scope>
    <source>
        <strain evidence="1">20211129_DDA</strain>
        <tissue evidence="1">Liver</tissue>
    </source>
</reference>
<keyword evidence="2" id="KW-1185">Reference proteome</keyword>
<protein>
    <submittedName>
        <fullName evidence="1">Uncharacterized protein</fullName>
    </submittedName>
</protein>
<gene>
    <name evidence="1" type="ORF">NDU88_007253</name>
</gene>
<dbReference type="AlphaFoldDB" id="A0AAV7SS04"/>
<evidence type="ECO:0000313" key="2">
    <source>
        <dbReference type="Proteomes" id="UP001066276"/>
    </source>
</evidence>
<evidence type="ECO:0000313" key="1">
    <source>
        <dbReference type="EMBL" id="KAJ1166857.1"/>
    </source>
</evidence>
<proteinExistence type="predicted"/>
<dbReference type="EMBL" id="JANPWB010000008">
    <property type="protein sequence ID" value="KAJ1166857.1"/>
    <property type="molecule type" value="Genomic_DNA"/>
</dbReference>
<sequence length="71" mass="7592">MVRVLAVYQSRAPSAGSAPQQAWQNTRPAREWLTGAHRGRATAVTGTRGVRFEASSPICWVLGTGGQRVGL</sequence>
<accession>A0AAV7SS04</accession>
<comment type="caution">
    <text evidence="1">The sequence shown here is derived from an EMBL/GenBank/DDBJ whole genome shotgun (WGS) entry which is preliminary data.</text>
</comment>
<organism evidence="1 2">
    <name type="scientific">Pleurodeles waltl</name>
    <name type="common">Iberian ribbed newt</name>
    <dbReference type="NCBI Taxonomy" id="8319"/>
    <lineage>
        <taxon>Eukaryota</taxon>
        <taxon>Metazoa</taxon>
        <taxon>Chordata</taxon>
        <taxon>Craniata</taxon>
        <taxon>Vertebrata</taxon>
        <taxon>Euteleostomi</taxon>
        <taxon>Amphibia</taxon>
        <taxon>Batrachia</taxon>
        <taxon>Caudata</taxon>
        <taxon>Salamandroidea</taxon>
        <taxon>Salamandridae</taxon>
        <taxon>Pleurodelinae</taxon>
        <taxon>Pleurodeles</taxon>
    </lineage>
</organism>
<dbReference type="Proteomes" id="UP001066276">
    <property type="component" value="Chromosome 4_2"/>
</dbReference>
<name>A0AAV7SS04_PLEWA</name>